<evidence type="ECO:0000256" key="2">
    <source>
        <dbReference type="ARBA" id="ARBA00022741"/>
    </source>
</evidence>
<dbReference type="GO" id="GO:0051026">
    <property type="term" value="P:chiasma assembly"/>
    <property type="evidence" value="ECO:0007669"/>
    <property type="project" value="TreeGrafter"/>
</dbReference>
<dbReference type="InterPro" id="IPR027417">
    <property type="entry name" value="P-loop_NTPase"/>
</dbReference>
<proteinExistence type="inferred from homology"/>
<evidence type="ECO:0000259" key="5">
    <source>
        <dbReference type="PROSITE" id="PS00486"/>
    </source>
</evidence>
<gene>
    <name evidence="6" type="ORF">D910_03034</name>
</gene>
<dbReference type="InterPro" id="IPR000432">
    <property type="entry name" value="DNA_mismatch_repair_MutS_C"/>
</dbReference>
<dbReference type="InterPro" id="IPR045076">
    <property type="entry name" value="MutS"/>
</dbReference>
<evidence type="ECO:0000256" key="1">
    <source>
        <dbReference type="ARBA" id="ARBA00006271"/>
    </source>
</evidence>
<dbReference type="PANTHER" id="PTHR11361:SF20">
    <property type="entry name" value="MUTS PROTEIN HOMOLOG 5"/>
    <property type="match status" value="1"/>
</dbReference>
<dbReference type="PANTHER" id="PTHR11361">
    <property type="entry name" value="DNA MISMATCH REPAIR PROTEIN MUTS FAMILY MEMBER"/>
    <property type="match status" value="1"/>
</dbReference>
<dbReference type="SMART" id="SM00533">
    <property type="entry name" value="MUTSd"/>
    <property type="match status" value="1"/>
</dbReference>
<evidence type="ECO:0000256" key="4">
    <source>
        <dbReference type="ARBA" id="ARBA00023125"/>
    </source>
</evidence>
<dbReference type="InterPro" id="IPR007696">
    <property type="entry name" value="DNA_mismatch_repair_MutS_core"/>
</dbReference>
<keyword evidence="2" id="KW-0547">Nucleotide-binding</keyword>
<evidence type="ECO:0000256" key="3">
    <source>
        <dbReference type="ARBA" id="ARBA00022840"/>
    </source>
</evidence>
<dbReference type="InterPro" id="IPR036187">
    <property type="entry name" value="DNA_mismatch_repair_MutS_sf"/>
</dbReference>
<dbReference type="Gene3D" id="3.40.50.300">
    <property type="entry name" value="P-loop containing nucleotide triphosphate hydrolases"/>
    <property type="match status" value="1"/>
</dbReference>
<organism evidence="6 7">
    <name type="scientific">Dendroctonus ponderosae</name>
    <name type="common">Mountain pine beetle</name>
    <dbReference type="NCBI Taxonomy" id="77166"/>
    <lineage>
        <taxon>Eukaryota</taxon>
        <taxon>Metazoa</taxon>
        <taxon>Ecdysozoa</taxon>
        <taxon>Arthropoda</taxon>
        <taxon>Hexapoda</taxon>
        <taxon>Insecta</taxon>
        <taxon>Pterygota</taxon>
        <taxon>Neoptera</taxon>
        <taxon>Endopterygota</taxon>
        <taxon>Coleoptera</taxon>
        <taxon>Polyphaga</taxon>
        <taxon>Cucujiformia</taxon>
        <taxon>Curculionidae</taxon>
        <taxon>Scolytinae</taxon>
        <taxon>Dendroctonus</taxon>
    </lineage>
</organism>
<dbReference type="OrthoDB" id="29596at2759"/>
<dbReference type="Pfam" id="PF05192">
    <property type="entry name" value="MutS_III"/>
    <property type="match status" value="1"/>
</dbReference>
<dbReference type="GO" id="GO:0005634">
    <property type="term" value="C:nucleus"/>
    <property type="evidence" value="ECO:0007669"/>
    <property type="project" value="TreeGrafter"/>
</dbReference>
<keyword evidence="3" id="KW-0067">ATP-binding</keyword>
<dbReference type="GO" id="GO:0005524">
    <property type="term" value="F:ATP binding"/>
    <property type="evidence" value="ECO:0007669"/>
    <property type="project" value="UniProtKB-KW"/>
</dbReference>
<dbReference type="Proteomes" id="UP000030742">
    <property type="component" value="Unassembled WGS sequence"/>
</dbReference>
<dbReference type="SUPFAM" id="SSF52540">
    <property type="entry name" value="P-loop containing nucleoside triphosphate hydrolases"/>
    <property type="match status" value="1"/>
</dbReference>
<dbReference type="SUPFAM" id="SSF48334">
    <property type="entry name" value="DNA repair protein MutS, domain III"/>
    <property type="match status" value="1"/>
</dbReference>
<protein>
    <recommendedName>
        <fullName evidence="5">DNA mismatch repair proteins mutS family domain-containing protein</fullName>
    </recommendedName>
</protein>
<accession>U4U6N2</accession>
<reference evidence="6 7" key="1">
    <citation type="journal article" date="2013" name="Genome Biol.">
        <title>Draft genome of the mountain pine beetle, Dendroctonus ponderosae Hopkins, a major forest pest.</title>
        <authorList>
            <person name="Keeling C.I."/>
            <person name="Yuen M.M."/>
            <person name="Liao N.Y."/>
            <person name="Docking T.R."/>
            <person name="Chan S.K."/>
            <person name="Taylor G.A."/>
            <person name="Palmquist D.L."/>
            <person name="Jackman S.D."/>
            <person name="Nguyen A."/>
            <person name="Li M."/>
            <person name="Henderson H."/>
            <person name="Janes J.K."/>
            <person name="Zhao Y."/>
            <person name="Pandoh P."/>
            <person name="Moore R."/>
            <person name="Sperling F.A."/>
            <person name="Huber D.P."/>
            <person name="Birol I."/>
            <person name="Jones S.J."/>
            <person name="Bohlmann J."/>
        </authorList>
    </citation>
    <scope>NUCLEOTIDE SEQUENCE</scope>
</reference>
<dbReference type="STRING" id="77166.U4U6N2"/>
<evidence type="ECO:0000313" key="6">
    <source>
        <dbReference type="EMBL" id="ERL85615.1"/>
    </source>
</evidence>
<dbReference type="Gene3D" id="1.10.1420.10">
    <property type="match status" value="1"/>
</dbReference>
<dbReference type="Pfam" id="PF00488">
    <property type="entry name" value="MutS_V"/>
    <property type="match status" value="1"/>
</dbReference>
<dbReference type="GO" id="GO:0030983">
    <property type="term" value="F:mismatched DNA binding"/>
    <property type="evidence" value="ECO:0007669"/>
    <property type="project" value="InterPro"/>
</dbReference>
<name>U4U6N2_DENPD</name>
<evidence type="ECO:0000313" key="7">
    <source>
        <dbReference type="Proteomes" id="UP000030742"/>
    </source>
</evidence>
<feature type="non-terminal residue" evidence="6">
    <location>
        <position position="573"/>
    </location>
</feature>
<keyword evidence="4" id="KW-0238">DNA-binding</keyword>
<dbReference type="EMBL" id="KB631727">
    <property type="protein sequence ID" value="ERL85615.1"/>
    <property type="molecule type" value="Genomic_DNA"/>
</dbReference>
<dbReference type="SMART" id="SM00534">
    <property type="entry name" value="MUTSac"/>
    <property type="match status" value="1"/>
</dbReference>
<dbReference type="GO" id="GO:0140664">
    <property type="term" value="F:ATP-dependent DNA damage sensor activity"/>
    <property type="evidence" value="ECO:0007669"/>
    <property type="project" value="InterPro"/>
</dbReference>
<sequence length="573" mass="65070">MKFWHNLAPKKNHVLLDNHTFKALQIFSQKSHDAGFKRGQDSSSREGLSVYRLFMSSCKSRMGQTELRNLLLSPINDRRELEKRLSFIKFVQQPVNLDFIASIHDNIKQFQNVVHMIYHTIFINDISKGYRGKSELLAELDQAVTNNLLGLEESISNALDFNAGNKKGRPVIKFGLDENLDAKLLHQQDVSKHVTAAARFAANDLPDFIDECKVVYLPEMGHLMVIKRWEPDCDPEQLESLGYQFMFALGGVLHYKNPLCVELDKRLGDINAEIIDHENRILRRLSAFTLKYNKDIRQALKAVAIIDCLIAMAKVSQQNNYVKPELNDLRIQEIEECRHPLMEQILNSFEANDFKSGGLHSHMKIITGANGSGKSIFLKQILLAVYLAHVGCYIPAKKANIGLVDSMHCLIQTKESAVVRLSSFMMDVTQASPLYQTSQVIHCASPSSLIIMDEFGRGTLEDDGLILLVSFLNHFLSKGELCPHILVSTHFQRISTMLPESQYLEYLKMNHTVENGTFCFLHKMAAGVSDSYAFDIASAILSPDRIGRAKQYFQWIQRNERGELPEETLKIQN</sequence>
<dbReference type="GO" id="GO:0006298">
    <property type="term" value="P:mismatch repair"/>
    <property type="evidence" value="ECO:0007669"/>
    <property type="project" value="InterPro"/>
</dbReference>
<feature type="domain" description="DNA mismatch repair proteins mutS family" evidence="5">
    <location>
        <begin position="448"/>
        <end position="464"/>
    </location>
</feature>
<comment type="similarity">
    <text evidence="1">Belongs to the DNA mismatch repair MutS family.</text>
</comment>
<dbReference type="AlphaFoldDB" id="U4U6N2"/>
<dbReference type="PROSITE" id="PS00486">
    <property type="entry name" value="DNA_MISMATCH_REPAIR_2"/>
    <property type="match status" value="1"/>
</dbReference>